<name>D7FMV9_ECTSI</name>
<feature type="compositionally biased region" description="Polar residues" evidence="1">
    <location>
        <begin position="284"/>
        <end position="293"/>
    </location>
</feature>
<keyword evidence="3" id="KW-1185">Reference proteome</keyword>
<accession>D7FMV9</accession>
<feature type="compositionally biased region" description="Basic and acidic residues" evidence="1">
    <location>
        <begin position="793"/>
        <end position="803"/>
    </location>
</feature>
<dbReference type="AlphaFoldDB" id="D7FMV9"/>
<gene>
    <name evidence="2" type="ORF">Esi_0171_0038</name>
</gene>
<evidence type="ECO:0000313" key="2">
    <source>
        <dbReference type="EMBL" id="CBJ30023.1"/>
    </source>
</evidence>
<protein>
    <submittedName>
        <fullName evidence="2">Uncharacterized protein</fullName>
    </submittedName>
</protein>
<feature type="region of interest" description="Disordered" evidence="1">
    <location>
        <begin position="709"/>
        <end position="741"/>
    </location>
</feature>
<feature type="region of interest" description="Disordered" evidence="1">
    <location>
        <begin position="132"/>
        <end position="169"/>
    </location>
</feature>
<feature type="region of interest" description="Disordered" evidence="1">
    <location>
        <begin position="779"/>
        <end position="811"/>
    </location>
</feature>
<feature type="region of interest" description="Disordered" evidence="1">
    <location>
        <begin position="73"/>
        <end position="97"/>
    </location>
</feature>
<feature type="region of interest" description="Disordered" evidence="1">
    <location>
        <begin position="284"/>
        <end position="312"/>
    </location>
</feature>
<feature type="compositionally biased region" description="Basic and acidic residues" evidence="1">
    <location>
        <begin position="583"/>
        <end position="602"/>
    </location>
</feature>
<feature type="compositionally biased region" description="Basic and acidic residues" evidence="1">
    <location>
        <begin position="552"/>
        <end position="572"/>
    </location>
</feature>
<feature type="compositionally biased region" description="Polar residues" evidence="1">
    <location>
        <begin position="604"/>
        <end position="614"/>
    </location>
</feature>
<feature type="compositionally biased region" description="Polar residues" evidence="1">
    <location>
        <begin position="460"/>
        <end position="479"/>
    </location>
</feature>
<dbReference type="EMBL" id="FN649739">
    <property type="protein sequence ID" value="CBJ30023.1"/>
    <property type="molecule type" value="Genomic_DNA"/>
</dbReference>
<dbReference type="InParanoid" id="D7FMV9"/>
<dbReference type="Proteomes" id="UP000002630">
    <property type="component" value="Linkage Group LG14"/>
</dbReference>
<proteinExistence type="predicted"/>
<feature type="compositionally biased region" description="Basic and acidic residues" evidence="1">
    <location>
        <begin position="636"/>
        <end position="652"/>
    </location>
</feature>
<feature type="compositionally biased region" description="Low complexity" evidence="1">
    <location>
        <begin position="519"/>
        <end position="543"/>
    </location>
</feature>
<dbReference type="EMBL" id="FN648224">
    <property type="protein sequence ID" value="CBJ30023.1"/>
    <property type="molecule type" value="Genomic_DNA"/>
</dbReference>
<sequence>MDHGMSEDSTAFCNGCLDQLGEGTAMALASSDKAWQCLCCDQSQLLPLQTLFAEAKRDPPLITKVLARLAEHSEAEGEGVSGARSSLEQGEEADDEELDQQLVDASFMVEDVISEAQAQTVRSGEGGGFVAGSAGCGERHPAHPARGLGDQRDIGGSGVLEEGSSAGGPRSVDILLSKAEKLLNGLPYQTRNQPPGADFFKRFFRAVNGTTDENEIRRSGVGLWGPKTVAAAAERTVSFFREEQAENGRPSTEDVKAWGLHGDAAEQLAMLLRWMSRRLATNDDTTAAPSSFSGGEDEDNAEQLPPSDREGLVSECKDMTRRIKADDATTTPEISGMGGASDPEAFWQSTSLTVLLGTWHHLRAQLKEAESKAAADVEDLGSGTSTAAYLESSWRVFNYTPEKAADKLKEAMASDGLPATRLRDEATDSAAVNRERQDAVSTGSQSRRPRAPLARKTAGTAASSSVPSSRNANPPSLSSGVRGCPTQGVAENSSAACPGRGSAGKAVDGNGLGSTVGEPAPGVAGQAAPAPAATTSTSTTVTGGDDGNDIVDASKLETERVRPLEPQLKAEMKLPAGTAPGGGDKEVVDLTRPDETGPKGVEKTTASHTCSGNGSAEVHKSVPRGSGEGGSAEAAAGRHDNRCTKDRREGDPRAILGVTSPPSAGWRSGFEPPPLARDVSERGAGNLPKMWRGGNVDSLSLSDFWESEGYAGGEKRVRSDSGCTGENDGRRERNRPVLTPEAGEIVCQRAEAAPSHGGGPPLQHQMAAEYAMMTLEDILSAEEEPVEASSTQKRKDAKRDGQANKRQKMQR</sequence>
<feature type="region of interest" description="Disordered" evidence="1">
    <location>
        <begin position="416"/>
        <end position="696"/>
    </location>
</feature>
<evidence type="ECO:0000313" key="3">
    <source>
        <dbReference type="Proteomes" id="UP000002630"/>
    </source>
</evidence>
<evidence type="ECO:0000256" key="1">
    <source>
        <dbReference type="SAM" id="MobiDB-lite"/>
    </source>
</evidence>
<reference evidence="2 3" key="1">
    <citation type="journal article" date="2010" name="Nature">
        <title>The Ectocarpus genome and the independent evolution of multicellularity in brown algae.</title>
        <authorList>
            <person name="Cock J.M."/>
            <person name="Sterck L."/>
            <person name="Rouze P."/>
            <person name="Scornet D."/>
            <person name="Allen A.E."/>
            <person name="Amoutzias G."/>
            <person name="Anthouard V."/>
            <person name="Artiguenave F."/>
            <person name="Aury J.M."/>
            <person name="Badger J.H."/>
            <person name="Beszteri B."/>
            <person name="Billiau K."/>
            <person name="Bonnet E."/>
            <person name="Bothwell J.H."/>
            <person name="Bowler C."/>
            <person name="Boyen C."/>
            <person name="Brownlee C."/>
            <person name="Carrano C.J."/>
            <person name="Charrier B."/>
            <person name="Cho G.Y."/>
            <person name="Coelho S.M."/>
            <person name="Collen J."/>
            <person name="Corre E."/>
            <person name="Da Silva C."/>
            <person name="Delage L."/>
            <person name="Delaroque N."/>
            <person name="Dittami S.M."/>
            <person name="Doulbeau S."/>
            <person name="Elias M."/>
            <person name="Farnham G."/>
            <person name="Gachon C.M."/>
            <person name="Gschloessl B."/>
            <person name="Heesch S."/>
            <person name="Jabbari K."/>
            <person name="Jubin C."/>
            <person name="Kawai H."/>
            <person name="Kimura K."/>
            <person name="Kloareg B."/>
            <person name="Kupper F.C."/>
            <person name="Lang D."/>
            <person name="Le Bail A."/>
            <person name="Leblanc C."/>
            <person name="Lerouge P."/>
            <person name="Lohr M."/>
            <person name="Lopez P.J."/>
            <person name="Martens C."/>
            <person name="Maumus F."/>
            <person name="Michel G."/>
            <person name="Miranda-Saavedra D."/>
            <person name="Morales J."/>
            <person name="Moreau H."/>
            <person name="Motomura T."/>
            <person name="Nagasato C."/>
            <person name="Napoli C.A."/>
            <person name="Nelson D.R."/>
            <person name="Nyvall-Collen P."/>
            <person name="Peters A.F."/>
            <person name="Pommier C."/>
            <person name="Potin P."/>
            <person name="Poulain J."/>
            <person name="Quesneville H."/>
            <person name="Read B."/>
            <person name="Rensing S.A."/>
            <person name="Ritter A."/>
            <person name="Rousvoal S."/>
            <person name="Samanta M."/>
            <person name="Samson G."/>
            <person name="Schroeder D.C."/>
            <person name="Segurens B."/>
            <person name="Strittmatter M."/>
            <person name="Tonon T."/>
            <person name="Tregear J.W."/>
            <person name="Valentin K."/>
            <person name="von Dassow P."/>
            <person name="Yamagishi T."/>
            <person name="Van de Peer Y."/>
            <person name="Wincker P."/>
        </authorList>
    </citation>
    <scope>NUCLEOTIDE SEQUENCE [LARGE SCALE GENOMIC DNA]</scope>
    <source>
        <strain evidence="3">Ec32 / CCAP1310/4</strain>
    </source>
</reference>
<organism evidence="2 3">
    <name type="scientific">Ectocarpus siliculosus</name>
    <name type="common">Brown alga</name>
    <name type="synonym">Conferva siliculosa</name>
    <dbReference type="NCBI Taxonomy" id="2880"/>
    <lineage>
        <taxon>Eukaryota</taxon>
        <taxon>Sar</taxon>
        <taxon>Stramenopiles</taxon>
        <taxon>Ochrophyta</taxon>
        <taxon>PX clade</taxon>
        <taxon>Phaeophyceae</taxon>
        <taxon>Ectocarpales</taxon>
        <taxon>Ectocarpaceae</taxon>
        <taxon>Ectocarpus</taxon>
    </lineage>
</organism>